<keyword evidence="1" id="KW-0732">Signal</keyword>
<evidence type="ECO:0000313" key="2">
    <source>
        <dbReference type="EMBL" id="ACM91060.1"/>
    </source>
</evidence>
<dbReference type="EMBL" id="FJ529692">
    <property type="protein sequence ID" value="ACM91060.1"/>
    <property type="molecule type" value="Genomic_DNA"/>
</dbReference>
<feature type="signal peptide" evidence="1">
    <location>
        <begin position="1"/>
        <end position="24"/>
    </location>
</feature>
<proteinExistence type="predicted"/>
<name>C0K030_9BACT</name>
<protein>
    <submittedName>
        <fullName evidence="2">Uncharacterized protein</fullName>
    </submittedName>
</protein>
<reference evidence="2" key="1">
    <citation type="submission" date="2008-11" db="EMBL/GenBank/DDBJ databases">
        <title>Isolation and characterization of a fructose-1,6-bisphosphatase in Bacteroides sp. from a rumen metagenomic library.</title>
        <authorList>
            <person name="Wang J."/>
            <person name="Liu K."/>
            <person name="Zhao S."/>
            <person name="Bu D."/>
            <person name="Li D."/>
            <person name="Yu P."/>
            <person name="Wei H."/>
            <person name="Zhou L."/>
        </authorList>
    </citation>
    <scope>NUCLEOTIDE SEQUENCE</scope>
</reference>
<feature type="chain" id="PRO_5002898251" evidence="1">
    <location>
        <begin position="25"/>
        <end position="196"/>
    </location>
</feature>
<sequence>MMKYLTKHLITVALTLVLGFAVHAADIPEQSVVLPGIDTEQMKARFAESDMQPMEGIWYYPDEEMTLAIEKWKGEHNIGYRLILLESTDLELLPGTVVGFIEESAVDNKYRLWLYTERSKITLASPAQCVATLNSDATSLTFDPPHWKVKVRVNFVSFSRLSSVAFRSFPKRWRRSCRWVSRRFIRSTVTAMLLKL</sequence>
<organism evidence="2">
    <name type="scientific">uncultured bacterium 34R1</name>
    <dbReference type="NCBI Taxonomy" id="581113"/>
    <lineage>
        <taxon>Bacteria</taxon>
        <taxon>environmental samples</taxon>
    </lineage>
</organism>
<evidence type="ECO:0000256" key="1">
    <source>
        <dbReference type="SAM" id="SignalP"/>
    </source>
</evidence>
<dbReference type="AlphaFoldDB" id="C0K030"/>
<accession>C0K030</accession>